<feature type="domain" description="Response regulatory" evidence="3">
    <location>
        <begin position="20"/>
        <end position="134"/>
    </location>
</feature>
<dbReference type="RefSeq" id="WP_311366489.1">
    <property type="nucleotide sequence ID" value="NZ_JAVRIC010000035.1"/>
</dbReference>
<dbReference type="PANTHER" id="PTHR44591:SF25">
    <property type="entry name" value="CHEMOTAXIS TWO-COMPONENT RESPONSE REGULATOR"/>
    <property type="match status" value="1"/>
</dbReference>
<dbReference type="EMBL" id="JAVRIC010000035">
    <property type="protein sequence ID" value="MDT0499080.1"/>
    <property type="molecule type" value="Genomic_DNA"/>
</dbReference>
<reference evidence="4 5" key="1">
    <citation type="submission" date="2023-09" db="EMBL/GenBank/DDBJ databases">
        <authorList>
            <person name="Rey-Velasco X."/>
        </authorList>
    </citation>
    <scope>NUCLEOTIDE SEQUENCE [LARGE SCALE GENOMIC DNA]</scope>
    <source>
        <strain evidence="4 5">W345</strain>
    </source>
</reference>
<proteinExistence type="predicted"/>
<evidence type="ECO:0000313" key="4">
    <source>
        <dbReference type="EMBL" id="MDT0499080.1"/>
    </source>
</evidence>
<gene>
    <name evidence="4" type="ORF">RM530_17185</name>
</gene>
<dbReference type="SMART" id="SM00448">
    <property type="entry name" value="REC"/>
    <property type="match status" value="1"/>
</dbReference>
<dbReference type="PROSITE" id="PS50110">
    <property type="entry name" value="RESPONSE_REGULATORY"/>
    <property type="match status" value="1"/>
</dbReference>
<keyword evidence="5" id="KW-1185">Reference proteome</keyword>
<feature type="modified residue" description="4-aspartylphosphate" evidence="2">
    <location>
        <position position="69"/>
    </location>
</feature>
<sequence>MIANPALISGATSGPDPNAVVYIVEDDTAVRSALDLLARCCGWRARSFASGGEFLDSPIDETASCLVLDLNMPQMDGETVLRHLRERGSRLPVLVITADRSGAQLERLRRLGVYEVLQKPFGDDAFQSAVQGCLSPPAPPPDAADT</sequence>
<protein>
    <submittedName>
        <fullName evidence="4">Response regulator</fullName>
    </submittedName>
</protein>
<evidence type="ECO:0000259" key="3">
    <source>
        <dbReference type="PROSITE" id="PS50110"/>
    </source>
</evidence>
<dbReference type="InterPro" id="IPR011006">
    <property type="entry name" value="CheY-like_superfamily"/>
</dbReference>
<dbReference type="Gene3D" id="3.40.50.2300">
    <property type="match status" value="1"/>
</dbReference>
<comment type="caution">
    <text evidence="4">The sequence shown here is derived from an EMBL/GenBank/DDBJ whole genome shotgun (WGS) entry which is preliminary data.</text>
</comment>
<dbReference type="Pfam" id="PF00072">
    <property type="entry name" value="Response_reg"/>
    <property type="match status" value="1"/>
</dbReference>
<accession>A0ABU2WMH5</accession>
<evidence type="ECO:0000256" key="1">
    <source>
        <dbReference type="ARBA" id="ARBA00022553"/>
    </source>
</evidence>
<dbReference type="Proteomes" id="UP001254608">
    <property type="component" value="Unassembled WGS sequence"/>
</dbReference>
<dbReference type="InterPro" id="IPR050595">
    <property type="entry name" value="Bact_response_regulator"/>
</dbReference>
<keyword evidence="1 2" id="KW-0597">Phosphoprotein</keyword>
<dbReference type="InterPro" id="IPR001789">
    <property type="entry name" value="Sig_transdc_resp-reg_receiver"/>
</dbReference>
<name>A0ABU2WMH5_9GAMM</name>
<evidence type="ECO:0000313" key="5">
    <source>
        <dbReference type="Proteomes" id="UP001254608"/>
    </source>
</evidence>
<dbReference type="SUPFAM" id="SSF52172">
    <property type="entry name" value="CheY-like"/>
    <property type="match status" value="1"/>
</dbReference>
<dbReference type="PANTHER" id="PTHR44591">
    <property type="entry name" value="STRESS RESPONSE REGULATOR PROTEIN 1"/>
    <property type="match status" value="1"/>
</dbReference>
<organism evidence="4 5">
    <name type="scientific">Banduia mediterranea</name>
    <dbReference type="NCBI Taxonomy" id="3075609"/>
    <lineage>
        <taxon>Bacteria</taxon>
        <taxon>Pseudomonadati</taxon>
        <taxon>Pseudomonadota</taxon>
        <taxon>Gammaproteobacteria</taxon>
        <taxon>Nevskiales</taxon>
        <taxon>Algiphilaceae</taxon>
        <taxon>Banduia</taxon>
    </lineage>
</organism>
<evidence type="ECO:0000256" key="2">
    <source>
        <dbReference type="PROSITE-ProRule" id="PRU00169"/>
    </source>
</evidence>